<dbReference type="EC" id="2.6.1.85" evidence="4"/>
<feature type="domain" description="Chorismate-utilising enzyme C-terminal" evidence="12">
    <location>
        <begin position="515"/>
        <end position="779"/>
    </location>
</feature>
<dbReference type="InterPro" id="IPR006221">
    <property type="entry name" value="TrpG/PapA_dom"/>
</dbReference>
<reference evidence="13 14" key="1">
    <citation type="submission" date="2020-11" db="EMBL/GenBank/DDBJ databases">
        <title>Kefir isolates.</title>
        <authorList>
            <person name="Marcisauskas S."/>
            <person name="Kim Y."/>
            <person name="Blasche S."/>
        </authorList>
    </citation>
    <scope>NUCLEOTIDE SEQUENCE [LARGE SCALE GENOMIC DNA]</scope>
    <source>
        <strain evidence="13 14">KR</strain>
    </source>
</reference>
<organism evidence="13 14">
    <name type="scientific">Rhodotorula mucilaginosa</name>
    <name type="common">Yeast</name>
    <name type="synonym">Rhodotorula rubra</name>
    <dbReference type="NCBI Taxonomy" id="5537"/>
    <lineage>
        <taxon>Eukaryota</taxon>
        <taxon>Fungi</taxon>
        <taxon>Dikarya</taxon>
        <taxon>Basidiomycota</taxon>
        <taxon>Pucciniomycotina</taxon>
        <taxon>Microbotryomycetes</taxon>
        <taxon>Sporidiobolales</taxon>
        <taxon>Sporidiobolaceae</taxon>
        <taxon>Rhodotorula</taxon>
    </lineage>
</organism>
<comment type="caution">
    <text evidence="13">The sequence shown here is derived from an EMBL/GenBank/DDBJ whole genome shotgun (WGS) entry which is preliminary data.</text>
</comment>
<feature type="domain" description="Glutamine amidotransferase" evidence="11">
    <location>
        <begin position="9"/>
        <end position="255"/>
    </location>
</feature>
<sequence>MRRLPTCLILDFHDSYTRNILKLVTQTKGWDLEGWEQRIVVVNVDSLSWRKKLIIVGLGRDSFVNEILPHIDCVILGPGPGTPHRDSDFSWPTRLIAEFGDRLPIFGLCLGLQGLATTFGGKVRLRSAPSGAEQVPIVVKRAERFLSPLQVIKAAAPKHGQISRIRLDRTSTTYLDLFEGVRDEFDAVQYNSLMVDAASLPRDLEVTAWTDSAVAGREPEAMALQHHVKPLYGVQFHPESIASSFGETILSNFFAITLAFQQRQQPASEGSPDLPAHVLELSTAFRPRTGPSSPSDSSSSPSDSSRYKLLHVPLGSAAEWTTRKPSGVPQWSHLCIPQTTLSHQARSRTVLVRTAAEGCDTVNLDDAESFTSWLSNLQTALSSQTSFASADRPSVPVGFVGSIAYEMKDETMPLSKRHPLTVREQSAVELAFAALVLSYDHENGTWSANGLVRTAGRGNPTAEQAPLLLSALGVDEEEWTAWLERVSEILRRAPPGESDFSPAPLPTDFCPDQDRETYISSIESARRSIIAGDAYELCLTTQFRSRLPAGSPLLGDPYPFYLTLRATNPAPYCAYFHLPWSDFTLLSSSPERFIRIDRAGKADMKPIKGTVRRSPEDPVEDERRKRALLADEKERAENLMIVDLIRNDMLASCPVETVEVPGLMLIESYQTVHQMVTTVVGQLGEGVRPFEAMMRAFPPGSMTGAPKLRSLQLLDELEQRQDRGAYSGVFGYLAVDGASDWSVVIRTLVKRGRNLTLGGGGAITHKSVAENEWEEVLTKVDAVLGRTRP</sequence>
<dbReference type="PANTHER" id="PTHR11236:SF18">
    <property type="entry name" value="AMINODEOXYCHORISMATE SYNTHASE"/>
    <property type="match status" value="1"/>
</dbReference>
<dbReference type="PANTHER" id="PTHR11236">
    <property type="entry name" value="AMINOBENZOATE/ANTHRANILATE SYNTHASE"/>
    <property type="match status" value="1"/>
</dbReference>
<gene>
    <name evidence="13" type="primary">PAB1_1</name>
    <name evidence="13" type="ORF">C6P46_000403</name>
</gene>
<evidence type="ECO:0000256" key="2">
    <source>
        <dbReference type="ARBA" id="ARBA00005009"/>
    </source>
</evidence>
<dbReference type="GO" id="GO:0046656">
    <property type="term" value="P:folic acid biosynthetic process"/>
    <property type="evidence" value="ECO:0007669"/>
    <property type="project" value="UniProtKB-KW"/>
</dbReference>
<dbReference type="Gene3D" id="3.40.50.880">
    <property type="match status" value="1"/>
</dbReference>
<dbReference type="Gene3D" id="3.60.120.10">
    <property type="entry name" value="Anthranilate synthase"/>
    <property type="match status" value="1"/>
</dbReference>
<dbReference type="SUPFAM" id="SSF56322">
    <property type="entry name" value="ADC synthase"/>
    <property type="match status" value="1"/>
</dbReference>
<comment type="pathway">
    <text evidence="2">Cofactor biosynthesis; tetrahydrofolate biosynthesis; 4-aminobenzoate from chorismate: step 1/2.</text>
</comment>
<evidence type="ECO:0000256" key="4">
    <source>
        <dbReference type="ARBA" id="ARBA00013139"/>
    </source>
</evidence>
<dbReference type="InterPro" id="IPR019999">
    <property type="entry name" value="Anth_synth_I-like"/>
</dbReference>
<evidence type="ECO:0000256" key="8">
    <source>
        <dbReference type="ARBA" id="ARBA00031329"/>
    </source>
</evidence>
<dbReference type="GO" id="GO:0008153">
    <property type="term" value="P:4-aminobenzoate biosynthetic process"/>
    <property type="evidence" value="ECO:0007669"/>
    <property type="project" value="TreeGrafter"/>
</dbReference>
<dbReference type="InterPro" id="IPR029062">
    <property type="entry name" value="Class_I_gatase-like"/>
</dbReference>
<dbReference type="OrthoDB" id="64220at2759"/>
<dbReference type="Proteomes" id="UP000777482">
    <property type="component" value="Unassembled WGS sequence"/>
</dbReference>
<dbReference type="InterPro" id="IPR017926">
    <property type="entry name" value="GATASE"/>
</dbReference>
<feature type="region of interest" description="Disordered" evidence="10">
    <location>
        <begin position="285"/>
        <end position="306"/>
    </location>
</feature>
<evidence type="ECO:0000256" key="1">
    <source>
        <dbReference type="ARBA" id="ARBA00001000"/>
    </source>
</evidence>
<evidence type="ECO:0000256" key="7">
    <source>
        <dbReference type="ARBA" id="ARBA00022962"/>
    </source>
</evidence>
<evidence type="ECO:0000256" key="9">
    <source>
        <dbReference type="ARBA" id="ARBA00031904"/>
    </source>
</evidence>
<dbReference type="AlphaFoldDB" id="A0A9P6VUL4"/>
<dbReference type="Pfam" id="PF00425">
    <property type="entry name" value="Chorismate_bind"/>
    <property type="match status" value="1"/>
</dbReference>
<keyword evidence="14" id="KW-1185">Reference proteome</keyword>
<evidence type="ECO:0000259" key="12">
    <source>
        <dbReference type="Pfam" id="PF00425"/>
    </source>
</evidence>
<evidence type="ECO:0000256" key="5">
    <source>
        <dbReference type="ARBA" id="ARBA00022679"/>
    </source>
</evidence>
<comment type="similarity">
    <text evidence="3">In the C-terminal section; belongs to the anthranilate synthase component I family.</text>
</comment>
<keyword evidence="7" id="KW-0315">Glutamine amidotransferase</keyword>
<evidence type="ECO:0000256" key="3">
    <source>
        <dbReference type="ARBA" id="ARBA00005970"/>
    </source>
</evidence>
<feature type="compositionally biased region" description="Low complexity" evidence="10">
    <location>
        <begin position="291"/>
        <end position="304"/>
    </location>
</feature>
<accession>A0A9P6VUL4</accession>
<name>A0A9P6VUL4_RHOMI</name>
<dbReference type="EMBL" id="PUHQ01000102">
    <property type="protein sequence ID" value="KAG0656164.1"/>
    <property type="molecule type" value="Genomic_DNA"/>
</dbReference>
<evidence type="ECO:0000313" key="14">
    <source>
        <dbReference type="Proteomes" id="UP000777482"/>
    </source>
</evidence>
<dbReference type="InterPro" id="IPR005801">
    <property type="entry name" value="ADC_synthase"/>
</dbReference>
<dbReference type="SUPFAM" id="SSF52317">
    <property type="entry name" value="Class I glutamine amidotransferase-like"/>
    <property type="match status" value="1"/>
</dbReference>
<dbReference type="GO" id="GO:0005737">
    <property type="term" value="C:cytoplasm"/>
    <property type="evidence" value="ECO:0007669"/>
    <property type="project" value="TreeGrafter"/>
</dbReference>
<proteinExistence type="inferred from homology"/>
<evidence type="ECO:0000256" key="10">
    <source>
        <dbReference type="SAM" id="MobiDB-lite"/>
    </source>
</evidence>
<dbReference type="InterPro" id="IPR015890">
    <property type="entry name" value="Chorismate_C"/>
</dbReference>
<evidence type="ECO:0000313" key="13">
    <source>
        <dbReference type="EMBL" id="KAG0656164.1"/>
    </source>
</evidence>
<dbReference type="CDD" id="cd01743">
    <property type="entry name" value="GATase1_Anthranilate_Synthase"/>
    <property type="match status" value="1"/>
</dbReference>
<protein>
    <recommendedName>
        <fullName evidence="4">aminodeoxychorismate synthase</fullName>
        <ecNumber evidence="4">2.6.1.85</ecNumber>
    </recommendedName>
    <alternativeName>
        <fullName evidence="8">Para-aminobenzoate synthase</fullName>
    </alternativeName>
    <alternativeName>
        <fullName evidence="9">p-aminobenzoic acid synthase</fullName>
    </alternativeName>
</protein>
<dbReference type="Pfam" id="PF00117">
    <property type="entry name" value="GATase"/>
    <property type="match status" value="1"/>
</dbReference>
<keyword evidence="6" id="KW-0289">Folate biosynthesis</keyword>
<evidence type="ECO:0000256" key="6">
    <source>
        <dbReference type="ARBA" id="ARBA00022909"/>
    </source>
</evidence>
<dbReference type="PRINTS" id="PR00095">
    <property type="entry name" value="ANTSNTHASEI"/>
</dbReference>
<keyword evidence="5" id="KW-0808">Transferase</keyword>
<comment type="catalytic activity">
    <reaction evidence="1">
        <text>chorismate + L-glutamine = 4-amino-4-deoxychorismate + L-glutamate</text>
        <dbReference type="Rhea" id="RHEA:11672"/>
        <dbReference type="ChEBI" id="CHEBI:29748"/>
        <dbReference type="ChEBI" id="CHEBI:29985"/>
        <dbReference type="ChEBI" id="CHEBI:58359"/>
        <dbReference type="ChEBI" id="CHEBI:58406"/>
        <dbReference type="EC" id="2.6.1.85"/>
    </reaction>
</comment>
<dbReference type="GO" id="GO:0046820">
    <property type="term" value="F:4-amino-4-deoxychorismate synthase activity"/>
    <property type="evidence" value="ECO:0007669"/>
    <property type="project" value="UniProtKB-EC"/>
</dbReference>
<dbReference type="PROSITE" id="PS51273">
    <property type="entry name" value="GATASE_TYPE_1"/>
    <property type="match status" value="1"/>
</dbReference>
<evidence type="ECO:0000259" key="11">
    <source>
        <dbReference type="Pfam" id="PF00117"/>
    </source>
</evidence>
<dbReference type="GO" id="GO:0000162">
    <property type="term" value="P:L-tryptophan biosynthetic process"/>
    <property type="evidence" value="ECO:0007669"/>
    <property type="project" value="TreeGrafter"/>
</dbReference>